<dbReference type="NCBIfam" id="NF009201">
    <property type="entry name" value="PRK12549.1"/>
    <property type="match status" value="1"/>
</dbReference>
<reference evidence="7 8" key="1">
    <citation type="submission" date="2016-11" db="EMBL/GenBank/DDBJ databases">
        <authorList>
            <person name="Jaros S."/>
            <person name="Januszkiewicz K."/>
            <person name="Wedrychowicz H."/>
        </authorList>
    </citation>
    <scope>NUCLEOTIDE SEQUENCE [LARGE SCALE GENOMIC DNA]</scope>
    <source>
        <strain evidence="7 8">DSM 26892</strain>
    </source>
</reference>
<dbReference type="Gene3D" id="3.40.50.720">
    <property type="entry name" value="NAD(P)-binding Rossmann-like Domain"/>
    <property type="match status" value="1"/>
</dbReference>
<evidence type="ECO:0000256" key="1">
    <source>
        <dbReference type="ARBA" id="ARBA00004871"/>
    </source>
</evidence>
<evidence type="ECO:0000259" key="5">
    <source>
        <dbReference type="Pfam" id="PF08501"/>
    </source>
</evidence>
<keyword evidence="4" id="KW-0028">Amino-acid biosynthesis</keyword>
<dbReference type="InterPro" id="IPR022893">
    <property type="entry name" value="Shikimate_DH_fam"/>
</dbReference>
<dbReference type="PANTHER" id="PTHR21089">
    <property type="entry name" value="SHIKIMATE DEHYDROGENASE"/>
    <property type="match status" value="1"/>
</dbReference>
<feature type="binding site" evidence="4">
    <location>
        <position position="231"/>
    </location>
    <ligand>
        <name>shikimate</name>
        <dbReference type="ChEBI" id="CHEBI:36208"/>
    </ligand>
</feature>
<dbReference type="NCBIfam" id="NF001319">
    <property type="entry name" value="PRK00258.3-3"/>
    <property type="match status" value="1"/>
</dbReference>
<feature type="binding site" evidence="4">
    <location>
        <position position="259"/>
    </location>
    <ligand>
        <name>shikimate</name>
        <dbReference type="ChEBI" id="CHEBI:36208"/>
    </ligand>
</feature>
<accession>A0A1M6ICQ4</accession>
<dbReference type="EMBL" id="FQZA01000007">
    <property type="protein sequence ID" value="SHJ32238.1"/>
    <property type="molecule type" value="Genomic_DNA"/>
</dbReference>
<dbReference type="Gene3D" id="3.40.50.10860">
    <property type="entry name" value="Leucine Dehydrogenase, chain A, domain 1"/>
    <property type="match status" value="1"/>
</dbReference>
<keyword evidence="3 4" id="KW-0057">Aromatic amino acid biosynthesis</keyword>
<dbReference type="GO" id="GO:0005829">
    <property type="term" value="C:cytosol"/>
    <property type="evidence" value="ECO:0007669"/>
    <property type="project" value="TreeGrafter"/>
</dbReference>
<dbReference type="STRING" id="313368.SAMN04488012_107127"/>
<dbReference type="EC" id="1.1.1.25" evidence="4"/>
<comment type="caution">
    <text evidence="4">Lacks conserved residue(s) required for the propagation of feature annotation.</text>
</comment>
<dbReference type="GO" id="GO:0009423">
    <property type="term" value="P:chorismate biosynthetic process"/>
    <property type="evidence" value="ECO:0007669"/>
    <property type="project" value="UniProtKB-UniRule"/>
</dbReference>
<dbReference type="AlphaFoldDB" id="A0A1M6ICQ4"/>
<feature type="binding site" evidence="4">
    <location>
        <begin position="29"/>
        <end position="31"/>
    </location>
    <ligand>
        <name>shikimate</name>
        <dbReference type="ChEBI" id="CHEBI:36208"/>
    </ligand>
</feature>
<evidence type="ECO:0000256" key="3">
    <source>
        <dbReference type="ARBA" id="ARBA00023141"/>
    </source>
</evidence>
<evidence type="ECO:0000256" key="2">
    <source>
        <dbReference type="ARBA" id="ARBA00023002"/>
    </source>
</evidence>
<dbReference type="SUPFAM" id="SSF51735">
    <property type="entry name" value="NAD(P)-binding Rossmann-fold domains"/>
    <property type="match status" value="1"/>
</dbReference>
<dbReference type="GO" id="GO:0009073">
    <property type="term" value="P:aromatic amino acid family biosynthetic process"/>
    <property type="evidence" value="ECO:0007669"/>
    <property type="project" value="UniProtKB-KW"/>
</dbReference>
<feature type="domain" description="Shikimate dehydrogenase substrate binding N-terminal" evidence="5">
    <location>
        <begin position="21"/>
        <end position="106"/>
    </location>
</feature>
<dbReference type="HAMAP" id="MF_00222">
    <property type="entry name" value="Shikimate_DH_AroE"/>
    <property type="match status" value="1"/>
</dbReference>
<dbReference type="GO" id="GO:0050661">
    <property type="term" value="F:NADP binding"/>
    <property type="evidence" value="ECO:0007669"/>
    <property type="project" value="TreeGrafter"/>
</dbReference>
<keyword evidence="4" id="KW-0521">NADP</keyword>
<feature type="binding site" evidence="4">
    <location>
        <position position="229"/>
    </location>
    <ligand>
        <name>NADP(+)</name>
        <dbReference type="ChEBI" id="CHEBI:58349"/>
    </ligand>
</feature>
<comment type="pathway">
    <text evidence="1 4">Metabolic intermediate biosynthesis; chorismate biosynthesis; chorismate from D-erythrose 4-phosphate and phosphoenolpyruvate: step 4/7.</text>
</comment>
<sequence length="287" mass="30214">MQPEPTADPAATPRRAFRMGLVGRGIQLSRTPAMHEAEAAALGLACRYELIDTDTGPARDLPEILSRAEAEGFAGLNVTFPYKQEVMAHLDHLSDAARRVGAVNTVVFHEGQRFGHNTDFWGFKESLRVGLPDAPLDDVLLIGAGGAGGALAHALADAGAARIRIHDTRDGAAASLARGLAVAEPAGDLADAATHVSGIVNATPVGMAKLPGMPIAPPLLHARHWVADIIYFPLETELLRTASSLGCRTLGGEGMAVFQAVRAFQLFTGRTADADRMRATFRSLGAT</sequence>
<gene>
    <name evidence="4" type="primary">aroE</name>
    <name evidence="7" type="ORF">SAMN04488012_107127</name>
</gene>
<dbReference type="Proteomes" id="UP000184040">
    <property type="component" value="Unassembled WGS sequence"/>
</dbReference>
<dbReference type="Pfam" id="PF18317">
    <property type="entry name" value="SDH_C"/>
    <property type="match status" value="1"/>
</dbReference>
<dbReference type="Pfam" id="PF08501">
    <property type="entry name" value="Shikimate_dh_N"/>
    <property type="match status" value="1"/>
</dbReference>
<dbReference type="InterPro" id="IPR013708">
    <property type="entry name" value="Shikimate_DH-bd_N"/>
</dbReference>
<feature type="active site" description="Proton acceptor" evidence="4">
    <location>
        <position position="83"/>
    </location>
</feature>
<feature type="binding site" evidence="4">
    <location>
        <position position="95"/>
    </location>
    <ligand>
        <name>NADP(+)</name>
        <dbReference type="ChEBI" id="CHEBI:58349"/>
    </ligand>
</feature>
<feature type="binding site" evidence="4">
    <location>
        <position position="252"/>
    </location>
    <ligand>
        <name>NADP(+)</name>
        <dbReference type="ChEBI" id="CHEBI:58349"/>
    </ligand>
</feature>
<organism evidence="7 8">
    <name type="scientific">Palleronia salina</name>
    <dbReference type="NCBI Taxonomy" id="313368"/>
    <lineage>
        <taxon>Bacteria</taxon>
        <taxon>Pseudomonadati</taxon>
        <taxon>Pseudomonadota</taxon>
        <taxon>Alphaproteobacteria</taxon>
        <taxon>Rhodobacterales</taxon>
        <taxon>Roseobacteraceae</taxon>
        <taxon>Palleronia</taxon>
    </lineage>
</organism>
<evidence type="ECO:0000313" key="7">
    <source>
        <dbReference type="EMBL" id="SHJ32238.1"/>
    </source>
</evidence>
<dbReference type="GO" id="GO:0008652">
    <property type="term" value="P:amino acid biosynthetic process"/>
    <property type="evidence" value="ECO:0007669"/>
    <property type="project" value="UniProtKB-KW"/>
</dbReference>
<dbReference type="RefSeq" id="WP_073128939.1">
    <property type="nucleotide sequence ID" value="NZ_FQZA01000007.1"/>
</dbReference>
<evidence type="ECO:0000313" key="8">
    <source>
        <dbReference type="Proteomes" id="UP000184040"/>
    </source>
</evidence>
<protein>
    <recommendedName>
        <fullName evidence="4">Shikimate dehydrogenase (NADP(+))</fullName>
        <shortName evidence="4">SDH</shortName>
        <ecNumber evidence="4">1.1.1.25</ecNumber>
    </recommendedName>
</protein>
<comment type="function">
    <text evidence="4">Involved in the biosynthesis of the chorismate, which leads to the biosynthesis of aromatic amino acids. Catalyzes the reversible NADPH linked reduction of 3-dehydroshikimate (DHSA) to yield shikimate (SA).</text>
</comment>
<dbReference type="SUPFAM" id="SSF53223">
    <property type="entry name" value="Aminoacid dehydrogenase-like, N-terminal domain"/>
    <property type="match status" value="1"/>
</dbReference>
<dbReference type="InterPro" id="IPR036291">
    <property type="entry name" value="NAD(P)-bd_dom_sf"/>
</dbReference>
<dbReference type="UniPathway" id="UPA00053">
    <property type="reaction ID" value="UER00087"/>
</dbReference>
<dbReference type="GO" id="GO:0004764">
    <property type="term" value="F:shikimate 3-dehydrogenase (NADP+) activity"/>
    <property type="evidence" value="ECO:0007669"/>
    <property type="project" value="UniProtKB-UniRule"/>
</dbReference>
<feature type="binding site" evidence="4">
    <location>
        <position position="79"/>
    </location>
    <ligand>
        <name>shikimate</name>
        <dbReference type="ChEBI" id="CHEBI:36208"/>
    </ligand>
</feature>
<dbReference type="CDD" id="cd01065">
    <property type="entry name" value="NAD_bind_Shikimate_DH"/>
    <property type="match status" value="1"/>
</dbReference>
<dbReference type="GO" id="GO:0019632">
    <property type="term" value="P:shikimate metabolic process"/>
    <property type="evidence" value="ECO:0007669"/>
    <property type="project" value="TreeGrafter"/>
</dbReference>
<comment type="subunit">
    <text evidence="4">Homodimer.</text>
</comment>
<proteinExistence type="inferred from homology"/>
<feature type="binding site" evidence="4">
    <location>
        <position position="104"/>
    </location>
    <ligand>
        <name>shikimate</name>
        <dbReference type="ChEBI" id="CHEBI:36208"/>
    </ligand>
</feature>
<comment type="catalytic activity">
    <reaction evidence="4">
        <text>shikimate + NADP(+) = 3-dehydroshikimate + NADPH + H(+)</text>
        <dbReference type="Rhea" id="RHEA:17737"/>
        <dbReference type="ChEBI" id="CHEBI:15378"/>
        <dbReference type="ChEBI" id="CHEBI:16630"/>
        <dbReference type="ChEBI" id="CHEBI:36208"/>
        <dbReference type="ChEBI" id="CHEBI:57783"/>
        <dbReference type="ChEBI" id="CHEBI:58349"/>
        <dbReference type="EC" id="1.1.1.25"/>
    </reaction>
</comment>
<feature type="domain" description="SDH C-terminal" evidence="6">
    <location>
        <begin position="252"/>
        <end position="279"/>
    </location>
</feature>
<dbReference type="InterPro" id="IPR041121">
    <property type="entry name" value="SDH_C"/>
</dbReference>
<name>A0A1M6ICQ4_9RHOB</name>
<dbReference type="PANTHER" id="PTHR21089:SF1">
    <property type="entry name" value="BIFUNCTIONAL 3-DEHYDROQUINATE DEHYDRATASE_SHIKIMATE DEHYDROGENASE, CHLOROPLASTIC"/>
    <property type="match status" value="1"/>
</dbReference>
<comment type="similarity">
    <text evidence="4">Belongs to the shikimate dehydrogenase family.</text>
</comment>
<keyword evidence="8" id="KW-1185">Reference proteome</keyword>
<dbReference type="InterPro" id="IPR046346">
    <property type="entry name" value="Aminoacid_DH-like_N_sf"/>
</dbReference>
<evidence type="ECO:0000256" key="4">
    <source>
        <dbReference type="HAMAP-Rule" id="MF_00222"/>
    </source>
</evidence>
<feature type="binding site" evidence="4">
    <location>
        <position position="119"/>
    </location>
    <ligand>
        <name>shikimate</name>
        <dbReference type="ChEBI" id="CHEBI:36208"/>
    </ligand>
</feature>
<keyword evidence="2 4" id="KW-0560">Oxidoreductase</keyword>
<feature type="binding site" evidence="4">
    <location>
        <begin position="143"/>
        <end position="147"/>
    </location>
    <ligand>
        <name>NADP(+)</name>
        <dbReference type="ChEBI" id="CHEBI:58349"/>
    </ligand>
</feature>
<evidence type="ECO:0000259" key="6">
    <source>
        <dbReference type="Pfam" id="PF18317"/>
    </source>
</evidence>